<evidence type="ECO:0000313" key="3">
    <source>
        <dbReference type="Proteomes" id="UP000783037"/>
    </source>
</evidence>
<feature type="domain" description="NADAR" evidence="1">
    <location>
        <begin position="392"/>
        <end position="500"/>
    </location>
</feature>
<dbReference type="SUPFAM" id="SSF48452">
    <property type="entry name" value="TPR-like"/>
    <property type="match status" value="1"/>
</dbReference>
<sequence length="701" mass="81813">MNVEELLGKCEALLFEDDYESLMKLSLKALKLDPENLDALSYNATALYYLGKYRRALERINRMLEIDGENSRFQDFKVRVLMELDINDAYDFYESMDSDKPDKGTTQVLAHALIDAEEYEKALECLDRLNETNWLFSCRIIDGYKRIENRTGRNLKDRYGSEFYMSWIEMIKSRTDRKVCPLCGGEDFNNQFSFCNGCGEELQMGSQGTLVECDSLKVYYYICDKLLTLKMFLKSNASLKDLHEKMDCLDDEEFNAFIEHLKSIDYIVEASKGYIWDGEIMSSTCEAGKYAAPRWLAFPGYSSWTIGWRMGAGEDYCMNQPYQGDLFRKLFPEPANWKFNPRNPKFKNLPQFPFMGSVWDEDVNPKYSRITDDAIEVNDFITMDMEGEFRNNAHHFNSIGHAILFSKIVSYNRNIDPYKVTFEELKNDYTVTDEQLAEWEVFKYTVCLNATYYKFMQDDELKRKLLDTGDRCLVYDSDDEWGGDENLFGFALMQVRDEIRRLCEHENLIDWRYTEYLKNAYPYLNHKRDPNDKQSAEYKVIESTLVGSSRYVRDANLSDEIAGKYSPGQIITEKGFVDASNRIGGMVTTHRYLILSGFMGDLSVFEKETNWGLHTANHGSRFKVLDVFTVEGKTQILLLHLPDGFEEVFTNETDIEREFVERERENFISDLKQDIISDLADEIWLERCSFPLGMNDEGEFF</sequence>
<dbReference type="Pfam" id="PF08719">
    <property type="entry name" value="NADAR"/>
    <property type="match status" value="1"/>
</dbReference>
<accession>A0A8T3VC70</accession>
<dbReference type="Gene3D" id="1.25.40.10">
    <property type="entry name" value="Tetratricopeptide repeat domain"/>
    <property type="match status" value="1"/>
</dbReference>
<gene>
    <name evidence="2" type="ORF">E7Z79_08435</name>
</gene>
<name>A0A8T3VC70_9EURY</name>
<dbReference type="RefSeq" id="WP_303739539.1">
    <property type="nucleotide sequence ID" value="NZ_SUTK01000062.1"/>
</dbReference>
<evidence type="ECO:0000259" key="1">
    <source>
        <dbReference type="Pfam" id="PF08719"/>
    </source>
</evidence>
<reference evidence="2" key="1">
    <citation type="submission" date="2019-04" db="EMBL/GenBank/DDBJ databases">
        <title>Evolution of Biomass-Degrading Anaerobic Consortia Revealed by Metagenomics.</title>
        <authorList>
            <person name="Peng X."/>
        </authorList>
    </citation>
    <scope>NUCLEOTIDE SEQUENCE</scope>
    <source>
        <strain evidence="2">SIG18</strain>
    </source>
</reference>
<proteinExistence type="predicted"/>
<dbReference type="CDD" id="cd15457">
    <property type="entry name" value="NADAR"/>
    <property type="match status" value="1"/>
</dbReference>
<dbReference type="AlphaFoldDB" id="A0A8T3VC70"/>
<dbReference type="Gene3D" id="1.10.357.40">
    <property type="entry name" value="YbiA-like"/>
    <property type="match status" value="1"/>
</dbReference>
<organism evidence="2 3">
    <name type="scientific">Methanobrevibacter thaueri</name>
    <dbReference type="NCBI Taxonomy" id="190975"/>
    <lineage>
        <taxon>Archaea</taxon>
        <taxon>Methanobacteriati</taxon>
        <taxon>Methanobacteriota</taxon>
        <taxon>Methanomada group</taxon>
        <taxon>Methanobacteria</taxon>
        <taxon>Methanobacteriales</taxon>
        <taxon>Methanobacteriaceae</taxon>
        <taxon>Methanobrevibacter</taxon>
    </lineage>
</organism>
<comment type="caution">
    <text evidence="2">The sequence shown here is derived from an EMBL/GenBank/DDBJ whole genome shotgun (WGS) entry which is preliminary data.</text>
</comment>
<dbReference type="Proteomes" id="UP000783037">
    <property type="component" value="Unassembled WGS sequence"/>
</dbReference>
<dbReference type="InterPro" id="IPR011990">
    <property type="entry name" value="TPR-like_helical_dom_sf"/>
</dbReference>
<evidence type="ECO:0000313" key="2">
    <source>
        <dbReference type="EMBL" id="MBE6502450.1"/>
    </source>
</evidence>
<dbReference type="SUPFAM" id="SSF143990">
    <property type="entry name" value="YbiA-like"/>
    <property type="match status" value="1"/>
</dbReference>
<dbReference type="InterPro" id="IPR037238">
    <property type="entry name" value="YbiA-like_sf"/>
</dbReference>
<dbReference type="InterPro" id="IPR012816">
    <property type="entry name" value="NADAR"/>
</dbReference>
<dbReference type="EMBL" id="SUTK01000062">
    <property type="protein sequence ID" value="MBE6502450.1"/>
    <property type="molecule type" value="Genomic_DNA"/>
</dbReference>
<protein>
    <submittedName>
        <fullName evidence="2">DUF1768 domain-containing protein</fullName>
    </submittedName>
</protein>